<sequence length="52" mass="6028">MKKIQCLKCNKIINVKEIKKGTNIECECGCVQKCLDSDEFISRWRVVNCTSF</sequence>
<evidence type="ECO:0000313" key="2">
    <source>
        <dbReference type="Proteomes" id="UP000776700"/>
    </source>
</evidence>
<name>A0A921MZ62_9FIRM</name>
<gene>
    <name evidence="1" type="ORF">K8V90_01495</name>
</gene>
<evidence type="ECO:0000313" key="1">
    <source>
        <dbReference type="EMBL" id="HJG95758.1"/>
    </source>
</evidence>
<dbReference type="EMBL" id="DYUB01000054">
    <property type="protein sequence ID" value="HJG95758.1"/>
    <property type="molecule type" value="Genomic_DNA"/>
</dbReference>
<reference evidence="1" key="2">
    <citation type="submission" date="2021-09" db="EMBL/GenBank/DDBJ databases">
        <authorList>
            <person name="Gilroy R."/>
        </authorList>
    </citation>
    <scope>NUCLEOTIDE SEQUENCE</scope>
    <source>
        <strain evidence="1">1277</strain>
    </source>
</reference>
<proteinExistence type="predicted"/>
<organism evidence="1 2">
    <name type="scientific">Romboutsia timonensis</name>
    <dbReference type="NCBI Taxonomy" id="1776391"/>
    <lineage>
        <taxon>Bacteria</taxon>
        <taxon>Bacillati</taxon>
        <taxon>Bacillota</taxon>
        <taxon>Clostridia</taxon>
        <taxon>Peptostreptococcales</taxon>
        <taxon>Peptostreptococcaceae</taxon>
        <taxon>Romboutsia</taxon>
    </lineage>
</organism>
<accession>A0A921MZ62</accession>
<dbReference type="AlphaFoldDB" id="A0A921MZ62"/>
<dbReference type="Proteomes" id="UP000776700">
    <property type="component" value="Unassembled WGS sequence"/>
</dbReference>
<reference evidence="1" key="1">
    <citation type="journal article" date="2021" name="PeerJ">
        <title>Extensive microbial diversity within the chicken gut microbiome revealed by metagenomics and culture.</title>
        <authorList>
            <person name="Gilroy R."/>
            <person name="Ravi A."/>
            <person name="Getino M."/>
            <person name="Pursley I."/>
            <person name="Horton D.L."/>
            <person name="Alikhan N.F."/>
            <person name="Baker D."/>
            <person name="Gharbi K."/>
            <person name="Hall N."/>
            <person name="Watson M."/>
            <person name="Adriaenssens E.M."/>
            <person name="Foster-Nyarko E."/>
            <person name="Jarju S."/>
            <person name="Secka A."/>
            <person name="Antonio M."/>
            <person name="Oren A."/>
            <person name="Chaudhuri R.R."/>
            <person name="La Ragione R."/>
            <person name="Hildebrand F."/>
            <person name="Pallen M.J."/>
        </authorList>
    </citation>
    <scope>NUCLEOTIDE SEQUENCE</scope>
    <source>
        <strain evidence="1">1277</strain>
    </source>
</reference>
<comment type="caution">
    <text evidence="1">The sequence shown here is derived from an EMBL/GenBank/DDBJ whole genome shotgun (WGS) entry which is preliminary data.</text>
</comment>
<protein>
    <submittedName>
        <fullName evidence="1">Uncharacterized protein</fullName>
    </submittedName>
</protein>